<evidence type="ECO:0000313" key="2">
    <source>
        <dbReference type="EMBL" id="KAF5332189.1"/>
    </source>
</evidence>
<reference evidence="2 3" key="1">
    <citation type="journal article" date="2020" name="ISME J.">
        <title>Uncovering the hidden diversity of litter-decomposition mechanisms in mushroom-forming fungi.</title>
        <authorList>
            <person name="Floudas D."/>
            <person name="Bentzer J."/>
            <person name="Ahren D."/>
            <person name="Johansson T."/>
            <person name="Persson P."/>
            <person name="Tunlid A."/>
        </authorList>
    </citation>
    <scope>NUCLEOTIDE SEQUENCE [LARGE SCALE GENOMIC DNA]</scope>
    <source>
        <strain evidence="2 3">CBS 175.51</strain>
    </source>
</reference>
<accession>A0A8H5FCV9</accession>
<proteinExistence type="predicted"/>
<feature type="region of interest" description="Disordered" evidence="1">
    <location>
        <begin position="1"/>
        <end position="47"/>
    </location>
</feature>
<sequence>MLSSRGSKLTSTAQIDLYPTDTDLSLTGSSTTTTTTVPSSDSCETSPTVEGCITMVQGQPMHARSLHGNLNGGPIEAEVYRTPSTRTVARTSRE</sequence>
<keyword evidence="3" id="KW-1185">Reference proteome</keyword>
<protein>
    <submittedName>
        <fullName evidence="2">Uncharacterized protein</fullName>
    </submittedName>
</protein>
<gene>
    <name evidence="2" type="ORF">D9611_008135</name>
</gene>
<dbReference type="AlphaFoldDB" id="A0A8H5FCV9"/>
<comment type="caution">
    <text evidence="2">The sequence shown here is derived from an EMBL/GenBank/DDBJ whole genome shotgun (WGS) entry which is preliminary data.</text>
</comment>
<organism evidence="2 3">
    <name type="scientific">Ephemerocybe angulata</name>
    <dbReference type="NCBI Taxonomy" id="980116"/>
    <lineage>
        <taxon>Eukaryota</taxon>
        <taxon>Fungi</taxon>
        <taxon>Dikarya</taxon>
        <taxon>Basidiomycota</taxon>
        <taxon>Agaricomycotina</taxon>
        <taxon>Agaricomycetes</taxon>
        <taxon>Agaricomycetidae</taxon>
        <taxon>Agaricales</taxon>
        <taxon>Agaricineae</taxon>
        <taxon>Psathyrellaceae</taxon>
        <taxon>Ephemerocybe</taxon>
    </lineage>
</organism>
<evidence type="ECO:0000256" key="1">
    <source>
        <dbReference type="SAM" id="MobiDB-lite"/>
    </source>
</evidence>
<feature type="compositionally biased region" description="Polar residues" evidence="1">
    <location>
        <begin position="1"/>
        <end position="14"/>
    </location>
</feature>
<feature type="compositionally biased region" description="Low complexity" evidence="1">
    <location>
        <begin position="19"/>
        <end position="42"/>
    </location>
</feature>
<name>A0A8H5FCV9_9AGAR</name>
<dbReference type="EMBL" id="JAACJK010000111">
    <property type="protein sequence ID" value="KAF5332189.1"/>
    <property type="molecule type" value="Genomic_DNA"/>
</dbReference>
<evidence type="ECO:0000313" key="3">
    <source>
        <dbReference type="Proteomes" id="UP000541558"/>
    </source>
</evidence>
<dbReference type="Proteomes" id="UP000541558">
    <property type="component" value="Unassembled WGS sequence"/>
</dbReference>